<dbReference type="SMART" id="SM00855">
    <property type="entry name" value="PGAM"/>
    <property type="match status" value="1"/>
</dbReference>
<dbReference type="InterPro" id="IPR013078">
    <property type="entry name" value="His_Pase_superF_clade-1"/>
</dbReference>
<keyword evidence="2" id="KW-0479">Metal-binding</keyword>
<evidence type="ECO:0000256" key="2">
    <source>
        <dbReference type="ARBA" id="ARBA00022723"/>
    </source>
</evidence>
<evidence type="ECO:0000256" key="1">
    <source>
        <dbReference type="ARBA" id="ARBA00001946"/>
    </source>
</evidence>
<dbReference type="RefSeq" id="WP_316973400.1">
    <property type="nucleotide sequence ID" value="NZ_JAWIIJ010000004.1"/>
</dbReference>
<dbReference type="Proteomes" id="UP001269819">
    <property type="component" value="Unassembled WGS sequence"/>
</dbReference>
<dbReference type="SUPFAM" id="SSF53254">
    <property type="entry name" value="Phosphoglycerate mutase-like"/>
    <property type="match status" value="1"/>
</dbReference>
<dbReference type="Gene3D" id="3.40.50.1240">
    <property type="entry name" value="Phosphoglycerate mutase-like"/>
    <property type="match status" value="1"/>
</dbReference>
<dbReference type="CDD" id="cd07067">
    <property type="entry name" value="HP_PGM_like"/>
    <property type="match status" value="1"/>
</dbReference>
<dbReference type="PROSITE" id="PS51462">
    <property type="entry name" value="NUDIX"/>
    <property type="match status" value="1"/>
</dbReference>
<organism evidence="6 7">
    <name type="scientific">Marinobacter xestospongiae</name>
    <dbReference type="NCBI Taxonomy" id="994319"/>
    <lineage>
        <taxon>Bacteria</taxon>
        <taxon>Pseudomonadati</taxon>
        <taxon>Pseudomonadota</taxon>
        <taxon>Gammaproteobacteria</taxon>
        <taxon>Pseudomonadales</taxon>
        <taxon>Marinobacteraceae</taxon>
        <taxon>Marinobacter</taxon>
    </lineage>
</organism>
<comment type="cofactor">
    <cofactor evidence="1">
        <name>Mg(2+)</name>
        <dbReference type="ChEBI" id="CHEBI:18420"/>
    </cofactor>
</comment>
<proteinExistence type="predicted"/>
<comment type="caution">
    <text evidence="6">The sequence shown here is derived from an EMBL/GenBank/DDBJ whole genome shotgun (WGS) entry which is preliminary data.</text>
</comment>
<evidence type="ECO:0000256" key="3">
    <source>
        <dbReference type="ARBA" id="ARBA00022801"/>
    </source>
</evidence>
<reference evidence="6 7" key="1">
    <citation type="submission" date="2023-10" db="EMBL/GenBank/DDBJ databases">
        <title>Characteristics and mechanism of a salt-tolerant marine origin heterotrophic nitrifying- aerobic denitrifying bacteria Marinobacter xestospongiae HN1.</title>
        <authorList>
            <person name="Qi R."/>
        </authorList>
    </citation>
    <scope>NUCLEOTIDE SEQUENCE [LARGE SCALE GENOMIC DNA]</scope>
    <source>
        <strain evidence="6 7">HN1</strain>
    </source>
</reference>
<dbReference type="EMBL" id="JAWIIJ010000004">
    <property type="protein sequence ID" value="MDV2078686.1"/>
    <property type="molecule type" value="Genomic_DNA"/>
</dbReference>
<dbReference type="CDD" id="cd04666">
    <property type="entry name" value="NUDIX_DIPP2_like_Nudt4"/>
    <property type="match status" value="1"/>
</dbReference>
<evidence type="ECO:0000313" key="7">
    <source>
        <dbReference type="Proteomes" id="UP001269819"/>
    </source>
</evidence>
<dbReference type="InterPro" id="IPR029033">
    <property type="entry name" value="His_PPase_superfam"/>
</dbReference>
<feature type="domain" description="Nudix hydrolase" evidence="5">
    <location>
        <begin position="194"/>
        <end position="322"/>
    </location>
</feature>
<protein>
    <submittedName>
        <fullName evidence="6">Histidine phosphatase family protein</fullName>
    </submittedName>
</protein>
<evidence type="ECO:0000313" key="6">
    <source>
        <dbReference type="EMBL" id="MDV2078686.1"/>
    </source>
</evidence>
<evidence type="ECO:0000256" key="4">
    <source>
        <dbReference type="ARBA" id="ARBA00022842"/>
    </source>
</evidence>
<dbReference type="InterPro" id="IPR015797">
    <property type="entry name" value="NUDIX_hydrolase-like_dom_sf"/>
</dbReference>
<dbReference type="Pfam" id="PF00293">
    <property type="entry name" value="NUDIX"/>
    <property type="match status" value="1"/>
</dbReference>
<name>A0ABU3VWP5_9GAMM</name>
<accession>A0ABU3VWP5</accession>
<dbReference type="Pfam" id="PF00300">
    <property type="entry name" value="His_Phos_1"/>
    <property type="match status" value="1"/>
</dbReference>
<dbReference type="InterPro" id="IPR000086">
    <property type="entry name" value="NUDIX_hydrolase_dom"/>
</dbReference>
<keyword evidence="3" id="KW-0378">Hydrolase</keyword>
<dbReference type="SUPFAM" id="SSF55811">
    <property type="entry name" value="Nudix"/>
    <property type="match status" value="1"/>
</dbReference>
<evidence type="ECO:0000259" key="5">
    <source>
        <dbReference type="PROSITE" id="PS51462"/>
    </source>
</evidence>
<dbReference type="Gene3D" id="3.90.79.10">
    <property type="entry name" value="Nucleoside Triphosphate Pyrophosphohydrolase"/>
    <property type="match status" value="1"/>
</dbReference>
<gene>
    <name evidence="6" type="ORF">RYS15_08315</name>
</gene>
<dbReference type="InterPro" id="IPR047198">
    <property type="entry name" value="DDP-like_NUDIX"/>
</dbReference>
<keyword evidence="4" id="KW-0460">Magnesium</keyword>
<dbReference type="PANTHER" id="PTHR12629:SF0">
    <property type="entry name" value="DIPHOSPHOINOSITOL-POLYPHOSPHATE DIPHOSPHATASE"/>
    <property type="match status" value="1"/>
</dbReference>
<dbReference type="PANTHER" id="PTHR12629">
    <property type="entry name" value="DIPHOSPHOINOSITOL POLYPHOSPHATE PHOSPHOHYDROLASE"/>
    <property type="match status" value="1"/>
</dbReference>
<sequence>MTQSAGARELLLLRHGKSDWREPVADYDRPLKKRGKLGAQRIGAWLQEQALEPDQILVSPAERALATAEKCVKAMGHTVAEVETDRQLYMASVEDLLAVLAKTPDSTERLLLVGHNPGLEQLVRALPAQPPATPEDGKLMPTATLAQLRFQGAWSELAPGTAELQRIVRARALSSEFPFPHGQAVDEWRQRPAYYYRQSAVIPFRCLDGQLEILLIGSSSERHLSVPKGIVEPGLSDIASACREAEQEAGIRGQVQLPALGQYRQAKWGSWCEVTVYALEVTEQLPEPEWQERQRGRQWLSPVRASQQVRQPELGRFITKLTRLLN</sequence>
<keyword evidence="7" id="KW-1185">Reference proteome</keyword>